<dbReference type="Proteomes" id="UP000176850">
    <property type="component" value="Unassembled WGS sequence"/>
</dbReference>
<name>A0A1F7GEX9_9BACT</name>
<dbReference type="Pfam" id="PF14076">
    <property type="entry name" value="DUF4258"/>
    <property type="match status" value="1"/>
</dbReference>
<evidence type="ECO:0008006" key="3">
    <source>
        <dbReference type="Google" id="ProtNLM"/>
    </source>
</evidence>
<gene>
    <name evidence="1" type="ORF">A2799_03250</name>
</gene>
<dbReference type="InterPro" id="IPR025354">
    <property type="entry name" value="DUF4258"/>
</dbReference>
<reference evidence="1 2" key="1">
    <citation type="journal article" date="2016" name="Nat. Commun.">
        <title>Thousands of microbial genomes shed light on interconnected biogeochemical processes in an aquifer system.</title>
        <authorList>
            <person name="Anantharaman K."/>
            <person name="Brown C.T."/>
            <person name="Hug L.A."/>
            <person name="Sharon I."/>
            <person name="Castelle C.J."/>
            <person name="Probst A.J."/>
            <person name="Thomas B.C."/>
            <person name="Singh A."/>
            <person name="Wilkins M.J."/>
            <person name="Karaoz U."/>
            <person name="Brodie E.L."/>
            <person name="Williams K.H."/>
            <person name="Hubbard S.S."/>
            <person name="Banfield J.F."/>
        </authorList>
    </citation>
    <scope>NUCLEOTIDE SEQUENCE [LARGE SCALE GENOMIC DNA]</scope>
</reference>
<dbReference type="EMBL" id="MFZH01000046">
    <property type="protein sequence ID" value="OGK17443.1"/>
    <property type="molecule type" value="Genomic_DNA"/>
</dbReference>
<protein>
    <recommendedName>
        <fullName evidence="3">DUF4258 domain-containing protein</fullName>
    </recommendedName>
</protein>
<evidence type="ECO:0000313" key="1">
    <source>
        <dbReference type="EMBL" id="OGK17443.1"/>
    </source>
</evidence>
<comment type="caution">
    <text evidence="1">The sequence shown here is derived from an EMBL/GenBank/DDBJ whole genome shotgun (WGS) entry which is preliminary data.</text>
</comment>
<sequence length="73" mass="8582">MPIVISNHAKRQLKRRKISQKLVLSSVRNPQEIIDSYRDRKLRRKQVGSKMLEVITRSEGSKITVITAYYLKK</sequence>
<proteinExistence type="predicted"/>
<organism evidence="1 2">
    <name type="scientific">Candidatus Roizmanbacteria bacterium RIFCSPHIGHO2_01_FULL_39_24</name>
    <dbReference type="NCBI Taxonomy" id="1802032"/>
    <lineage>
        <taxon>Bacteria</taxon>
        <taxon>Candidatus Roizmaniibacteriota</taxon>
    </lineage>
</organism>
<dbReference type="AlphaFoldDB" id="A0A1F7GEX9"/>
<accession>A0A1F7GEX9</accession>
<evidence type="ECO:0000313" key="2">
    <source>
        <dbReference type="Proteomes" id="UP000176850"/>
    </source>
</evidence>